<dbReference type="KEGG" id="fox:FOXG_19205"/>
<name>A0A0J9UYB4_FUSO4</name>
<reference evidence="1" key="2">
    <citation type="journal article" date="2010" name="Nature">
        <title>Comparative genomics reveals mobile pathogenicity chromosomes in Fusarium.</title>
        <authorList>
            <person name="Ma L.J."/>
            <person name="van der Does H.C."/>
            <person name="Borkovich K.A."/>
            <person name="Coleman J.J."/>
            <person name="Daboussi M.J."/>
            <person name="Di Pietro A."/>
            <person name="Dufresne M."/>
            <person name="Freitag M."/>
            <person name="Grabherr M."/>
            <person name="Henrissat B."/>
            <person name="Houterman P.M."/>
            <person name="Kang S."/>
            <person name="Shim W.B."/>
            <person name="Woloshuk C."/>
            <person name="Xie X."/>
            <person name="Xu J.R."/>
            <person name="Antoniw J."/>
            <person name="Baker S.E."/>
            <person name="Bluhm B.H."/>
            <person name="Breakspear A."/>
            <person name="Brown D.W."/>
            <person name="Butchko R.A."/>
            <person name="Chapman S."/>
            <person name="Coulson R."/>
            <person name="Coutinho P.M."/>
            <person name="Danchin E.G."/>
            <person name="Diener A."/>
            <person name="Gale L.R."/>
            <person name="Gardiner D.M."/>
            <person name="Goff S."/>
            <person name="Hammond-Kosack K.E."/>
            <person name="Hilburn K."/>
            <person name="Hua-Van A."/>
            <person name="Jonkers W."/>
            <person name="Kazan K."/>
            <person name="Kodira C.D."/>
            <person name="Koehrsen M."/>
            <person name="Kumar L."/>
            <person name="Lee Y.H."/>
            <person name="Li L."/>
            <person name="Manners J.M."/>
            <person name="Miranda-Saavedra D."/>
            <person name="Mukherjee M."/>
            <person name="Park G."/>
            <person name="Park J."/>
            <person name="Park S.Y."/>
            <person name="Proctor R.H."/>
            <person name="Regev A."/>
            <person name="Ruiz-Roldan M.C."/>
            <person name="Sain D."/>
            <person name="Sakthikumar S."/>
            <person name="Sykes S."/>
            <person name="Schwartz D.C."/>
            <person name="Turgeon B.G."/>
            <person name="Wapinski I."/>
            <person name="Yoder O."/>
            <person name="Young S."/>
            <person name="Zeng Q."/>
            <person name="Zhou S."/>
            <person name="Galagan J."/>
            <person name="Cuomo C.A."/>
            <person name="Kistler H.C."/>
            <person name="Rep M."/>
        </authorList>
    </citation>
    <scope>NUCLEOTIDE SEQUENCE [LARGE SCALE GENOMIC DNA]</scope>
    <source>
        <strain evidence="1">4287</strain>
    </source>
</reference>
<reference evidence="1" key="1">
    <citation type="submission" date="2007-04" db="EMBL/GenBank/DDBJ databases">
        <authorList>
            <consortium name="The Broad Institute Genome Sequencing Platform"/>
            <person name="Birren B."/>
            <person name="Lander E."/>
            <person name="Galagan J."/>
            <person name="Nusbaum C."/>
            <person name="Devon K."/>
            <person name="Ma L.-J."/>
            <person name="Jaffe D."/>
            <person name="Butler J."/>
            <person name="Alvarez P."/>
            <person name="Gnerre S."/>
            <person name="Grabherr M."/>
            <person name="Kleber M."/>
            <person name="Mauceli E."/>
            <person name="Brockman W."/>
            <person name="MacCallum I.A."/>
            <person name="Young S."/>
            <person name="LaButti K."/>
            <person name="DeCaprio D."/>
            <person name="Crawford M."/>
            <person name="Koehrsen M."/>
            <person name="Engels R."/>
            <person name="Montgomery P."/>
            <person name="Pearson M."/>
            <person name="Howarth C."/>
            <person name="Larson L."/>
            <person name="White J."/>
            <person name="O'Leary S."/>
            <person name="Kodira C."/>
            <person name="Zeng Q."/>
            <person name="Yandava C."/>
            <person name="Alvarado L."/>
            <person name="Kistler C."/>
            <person name="Shim W.-B."/>
            <person name="Kang S."/>
            <person name="Woloshuk C."/>
        </authorList>
    </citation>
    <scope>NUCLEOTIDE SEQUENCE</scope>
    <source>
        <strain evidence="1">4287</strain>
    </source>
</reference>
<dbReference type="VEuPathDB" id="FungiDB:FOXG_19205"/>
<accession>A0A0J9UYB4</accession>
<evidence type="ECO:0000313" key="2">
    <source>
        <dbReference type="Proteomes" id="UP000009097"/>
    </source>
</evidence>
<dbReference type="RefSeq" id="XP_018241943.1">
    <property type="nucleotide sequence ID" value="XM_018399403.1"/>
</dbReference>
<protein>
    <submittedName>
        <fullName evidence="1">Uncharacterized protein</fullName>
    </submittedName>
</protein>
<dbReference type="GeneID" id="28959911"/>
<organism evidence="1 2">
    <name type="scientific">Fusarium oxysporum f. sp. lycopersici (strain 4287 / CBS 123668 / FGSC 9935 / NRRL 34936)</name>
    <name type="common">Fusarium vascular wilt of tomato</name>
    <dbReference type="NCBI Taxonomy" id="426428"/>
    <lineage>
        <taxon>Eukaryota</taxon>
        <taxon>Fungi</taxon>
        <taxon>Dikarya</taxon>
        <taxon>Ascomycota</taxon>
        <taxon>Pezizomycotina</taxon>
        <taxon>Sordariomycetes</taxon>
        <taxon>Hypocreomycetidae</taxon>
        <taxon>Hypocreales</taxon>
        <taxon>Nectriaceae</taxon>
        <taxon>Fusarium</taxon>
        <taxon>Fusarium oxysporum species complex</taxon>
    </lineage>
</organism>
<gene>
    <name evidence="1" type="ORF">FOXG_19205</name>
</gene>
<sequence>MELRTGYFTRGFLGFLRGLHLGLSLQRHFCIKVRCAQESGWSERRMRCLFDLQR</sequence>
<dbReference type="AlphaFoldDB" id="A0A0J9UYB4"/>
<proteinExistence type="predicted"/>
<evidence type="ECO:0000313" key="1">
    <source>
        <dbReference type="EMBL" id="KNB03898.1"/>
    </source>
</evidence>
<dbReference type="Proteomes" id="UP000009097">
    <property type="component" value="Unassembled WGS sequence"/>
</dbReference>
<dbReference type="EMBL" id="DS231701">
    <property type="protein sequence ID" value="KNB03898.1"/>
    <property type="molecule type" value="Genomic_DNA"/>
</dbReference>